<dbReference type="InterPro" id="IPR015424">
    <property type="entry name" value="PyrdxlP-dep_Trfase"/>
</dbReference>
<evidence type="ECO:0000256" key="8">
    <source>
        <dbReference type="PIRSR" id="PIRSR001434-2"/>
    </source>
</evidence>
<dbReference type="InterPro" id="IPR015421">
    <property type="entry name" value="PyrdxlP-dep_Trfase_major"/>
</dbReference>
<dbReference type="NCBIfam" id="TIGR01324">
    <property type="entry name" value="cysta_beta_ly_B"/>
    <property type="match status" value="1"/>
</dbReference>
<dbReference type="GO" id="GO:0047804">
    <property type="term" value="F:cysteine-S-conjugate beta-lyase activity"/>
    <property type="evidence" value="ECO:0007669"/>
    <property type="project" value="UniProtKB-EC"/>
</dbReference>
<comment type="pathway">
    <text evidence="5">Amino-acid biosynthesis; L-methionine biosynthesis via de novo pathway; L-homocysteine from L-cystathionine: step 1/1.</text>
</comment>
<dbReference type="PROSITE" id="PS00868">
    <property type="entry name" value="CYS_MET_METAB_PP"/>
    <property type="match status" value="1"/>
</dbReference>
<evidence type="ECO:0000256" key="6">
    <source>
        <dbReference type="ARBA" id="ARBA00047517"/>
    </source>
</evidence>
<evidence type="ECO:0000256" key="9">
    <source>
        <dbReference type="RuleBase" id="RU362118"/>
    </source>
</evidence>
<protein>
    <submittedName>
        <fullName evidence="10">Cystathionine beta-lyase</fullName>
        <ecNumber evidence="10">4.4.1.8</ecNumber>
    </submittedName>
</protein>
<organism evidence="10 11">
    <name type="scientific">Chelatococcus caeni</name>
    <dbReference type="NCBI Taxonomy" id="1348468"/>
    <lineage>
        <taxon>Bacteria</taxon>
        <taxon>Pseudomonadati</taxon>
        <taxon>Pseudomonadota</taxon>
        <taxon>Alphaproteobacteria</taxon>
        <taxon>Hyphomicrobiales</taxon>
        <taxon>Chelatococcaceae</taxon>
        <taxon>Chelatococcus</taxon>
    </lineage>
</organism>
<dbReference type="PANTHER" id="PTHR43500">
    <property type="entry name" value="CYSTATHIONINE BETA-LYASE-RELATED"/>
    <property type="match status" value="1"/>
</dbReference>
<gene>
    <name evidence="10" type="ORF">GGR16_001690</name>
</gene>
<name>A0A840BUS3_9HYPH</name>
<evidence type="ECO:0000256" key="4">
    <source>
        <dbReference type="ARBA" id="ARBA00023239"/>
    </source>
</evidence>
<dbReference type="GO" id="GO:0019346">
    <property type="term" value="P:transsulfuration"/>
    <property type="evidence" value="ECO:0007669"/>
    <property type="project" value="InterPro"/>
</dbReference>
<dbReference type="AlphaFoldDB" id="A0A840BUS3"/>
<dbReference type="InterPro" id="IPR000277">
    <property type="entry name" value="Cys/Met-Metab_PyrdxlP-dep_enz"/>
</dbReference>
<keyword evidence="11" id="KW-1185">Reference proteome</keyword>
<dbReference type="GO" id="GO:0030170">
    <property type="term" value="F:pyridoxal phosphate binding"/>
    <property type="evidence" value="ECO:0007669"/>
    <property type="project" value="InterPro"/>
</dbReference>
<dbReference type="FunFam" id="3.40.640.10:FF:000046">
    <property type="entry name" value="Cystathionine gamma-lyase"/>
    <property type="match status" value="1"/>
</dbReference>
<evidence type="ECO:0000256" key="5">
    <source>
        <dbReference type="ARBA" id="ARBA00046315"/>
    </source>
</evidence>
<dbReference type="EC" id="4.4.1.8" evidence="10"/>
<dbReference type="RefSeq" id="WP_019401433.1">
    <property type="nucleotide sequence ID" value="NZ_JACIEN010000001.1"/>
</dbReference>
<sequence>MSSSTDRPRGIRTRLVTAGRNPDEQFGFINTPVYRGSTVLYPTMDALVHRKARYTYGTKGTPTISALESAWTDLTGAAGTVVVPSGLAAVTIALLASVKAGDHVLMTDSVYQPTRHFCDTVLKRMGVAVDYFDPLVGAGIAALMRDNTSVVFTETPGSQTFEVQDVPAIAEVAHQRGALVLLDNTWATPLFYPPHERGADIAIEAGTKYLGGHSDLLIGLVSANERCWPALRATFDAFGACAGPEDTFLALRGMRTMQLRLKEAEKQALDLAAWLEARPEVKQVLHPALPSCPGHETWKRDFLGSTGVFSIVLHPASQKAVAALLDGLELFGMGFSWGGFESLIIPFDCRSYRTASAWNPGGPCLRLQVGLEDLDDLKADLDAGFARLKAAG</sequence>
<dbReference type="PANTHER" id="PTHR43500:SF1">
    <property type="entry name" value="CYSTATHIONINE BETA-LYASE-RELATED"/>
    <property type="match status" value="1"/>
</dbReference>
<dbReference type="EMBL" id="JACIEN010000001">
    <property type="protein sequence ID" value="MBB4016684.1"/>
    <property type="molecule type" value="Genomic_DNA"/>
</dbReference>
<comment type="similarity">
    <text evidence="2 9">Belongs to the trans-sulfuration enzymes family.</text>
</comment>
<comment type="catalytic activity">
    <reaction evidence="6">
        <text>L,L-cystathionine + H2O = L-homocysteine + pyruvate + NH4(+)</text>
        <dbReference type="Rhea" id="RHEA:13965"/>
        <dbReference type="ChEBI" id="CHEBI:15361"/>
        <dbReference type="ChEBI" id="CHEBI:15377"/>
        <dbReference type="ChEBI" id="CHEBI:28938"/>
        <dbReference type="ChEBI" id="CHEBI:58161"/>
        <dbReference type="ChEBI" id="CHEBI:58199"/>
    </reaction>
</comment>
<evidence type="ECO:0000256" key="7">
    <source>
        <dbReference type="ARBA" id="ARBA00047625"/>
    </source>
</evidence>
<comment type="catalytic activity">
    <reaction evidence="7">
        <text>an S-substituted L-cysteine + H2O = a thiol + pyruvate + NH4(+)</text>
        <dbReference type="Rhea" id="RHEA:18121"/>
        <dbReference type="ChEBI" id="CHEBI:15361"/>
        <dbReference type="ChEBI" id="CHEBI:15377"/>
        <dbReference type="ChEBI" id="CHEBI:28938"/>
        <dbReference type="ChEBI" id="CHEBI:29256"/>
        <dbReference type="ChEBI" id="CHEBI:58717"/>
        <dbReference type="EC" id="4.4.1.13"/>
    </reaction>
</comment>
<comment type="caution">
    <text evidence="10">The sequence shown here is derived from an EMBL/GenBank/DDBJ whole genome shotgun (WGS) entry which is preliminary data.</text>
</comment>
<reference evidence="10 11" key="1">
    <citation type="submission" date="2020-08" db="EMBL/GenBank/DDBJ databases">
        <title>Genomic Encyclopedia of Type Strains, Phase IV (KMG-IV): sequencing the most valuable type-strain genomes for metagenomic binning, comparative biology and taxonomic classification.</title>
        <authorList>
            <person name="Goeker M."/>
        </authorList>
    </citation>
    <scope>NUCLEOTIDE SEQUENCE [LARGE SCALE GENOMIC DNA]</scope>
    <source>
        <strain evidence="10 11">DSM 103737</strain>
    </source>
</reference>
<evidence type="ECO:0000313" key="10">
    <source>
        <dbReference type="EMBL" id="MBB4016684.1"/>
    </source>
</evidence>
<dbReference type="Gene3D" id="3.40.640.10">
    <property type="entry name" value="Type I PLP-dependent aspartate aminotransferase-like (Major domain)"/>
    <property type="match status" value="1"/>
</dbReference>
<dbReference type="InterPro" id="IPR054542">
    <property type="entry name" value="Cys_met_metab_PP"/>
</dbReference>
<dbReference type="PIRSF" id="PIRSF001434">
    <property type="entry name" value="CGS"/>
    <property type="match status" value="1"/>
</dbReference>
<dbReference type="SUPFAM" id="SSF53383">
    <property type="entry name" value="PLP-dependent transferases"/>
    <property type="match status" value="1"/>
</dbReference>
<feature type="modified residue" description="N6-(pyridoxal phosphate)lysine" evidence="8">
    <location>
        <position position="208"/>
    </location>
</feature>
<dbReference type="Pfam" id="PF01053">
    <property type="entry name" value="Cys_Met_Meta_PP"/>
    <property type="match status" value="1"/>
</dbReference>
<dbReference type="GO" id="GO:0019450">
    <property type="term" value="P:L-cysteine catabolic process to pyruvate"/>
    <property type="evidence" value="ECO:0007669"/>
    <property type="project" value="TreeGrafter"/>
</dbReference>
<keyword evidence="3 8" id="KW-0663">Pyridoxal phosphate</keyword>
<evidence type="ECO:0000313" key="11">
    <source>
        <dbReference type="Proteomes" id="UP000577362"/>
    </source>
</evidence>
<dbReference type="InterPro" id="IPR006233">
    <property type="entry name" value="Cys_b_lyase_bac"/>
</dbReference>
<proteinExistence type="inferred from homology"/>
<evidence type="ECO:0000256" key="1">
    <source>
        <dbReference type="ARBA" id="ARBA00001933"/>
    </source>
</evidence>
<dbReference type="Gene3D" id="3.90.1150.10">
    <property type="entry name" value="Aspartate Aminotransferase, domain 1"/>
    <property type="match status" value="1"/>
</dbReference>
<keyword evidence="4 10" id="KW-0456">Lyase</keyword>
<dbReference type="InterPro" id="IPR015422">
    <property type="entry name" value="PyrdxlP-dep_Trfase_small"/>
</dbReference>
<evidence type="ECO:0000256" key="2">
    <source>
        <dbReference type="ARBA" id="ARBA00009077"/>
    </source>
</evidence>
<accession>A0A840BUS3</accession>
<comment type="cofactor">
    <cofactor evidence="1 9">
        <name>pyridoxal 5'-phosphate</name>
        <dbReference type="ChEBI" id="CHEBI:597326"/>
    </cofactor>
</comment>
<evidence type="ECO:0000256" key="3">
    <source>
        <dbReference type="ARBA" id="ARBA00022898"/>
    </source>
</evidence>
<dbReference type="Proteomes" id="UP000577362">
    <property type="component" value="Unassembled WGS sequence"/>
</dbReference>